<protein>
    <recommendedName>
        <fullName evidence="1">Retrotransposon gag domain-containing protein</fullName>
    </recommendedName>
</protein>
<evidence type="ECO:0000259" key="1">
    <source>
        <dbReference type="Pfam" id="PF03732"/>
    </source>
</evidence>
<organism evidence="2 3">
    <name type="scientific">Mucuna pruriens</name>
    <name type="common">Velvet bean</name>
    <name type="synonym">Dolichos pruriens</name>
    <dbReference type="NCBI Taxonomy" id="157652"/>
    <lineage>
        <taxon>Eukaryota</taxon>
        <taxon>Viridiplantae</taxon>
        <taxon>Streptophyta</taxon>
        <taxon>Embryophyta</taxon>
        <taxon>Tracheophyta</taxon>
        <taxon>Spermatophyta</taxon>
        <taxon>Magnoliopsida</taxon>
        <taxon>eudicotyledons</taxon>
        <taxon>Gunneridae</taxon>
        <taxon>Pentapetalae</taxon>
        <taxon>rosids</taxon>
        <taxon>fabids</taxon>
        <taxon>Fabales</taxon>
        <taxon>Fabaceae</taxon>
        <taxon>Papilionoideae</taxon>
        <taxon>50 kb inversion clade</taxon>
        <taxon>NPAAA clade</taxon>
        <taxon>indigoferoid/millettioid clade</taxon>
        <taxon>Phaseoleae</taxon>
        <taxon>Mucuna</taxon>
    </lineage>
</organism>
<dbReference type="OrthoDB" id="1689420at2759"/>
<reference evidence="2" key="1">
    <citation type="submission" date="2018-05" db="EMBL/GenBank/DDBJ databases">
        <title>Draft genome of Mucuna pruriens seed.</title>
        <authorList>
            <person name="Nnadi N.E."/>
            <person name="Vos R."/>
            <person name="Hasami M.H."/>
            <person name="Devisetty U.K."/>
            <person name="Aguiy J.C."/>
        </authorList>
    </citation>
    <scope>NUCLEOTIDE SEQUENCE [LARGE SCALE GENOMIC DNA]</scope>
    <source>
        <strain evidence="2">JCA_2017</strain>
    </source>
</reference>
<dbReference type="PANTHER" id="PTHR33223">
    <property type="entry name" value="CCHC-TYPE DOMAIN-CONTAINING PROTEIN"/>
    <property type="match status" value="1"/>
</dbReference>
<gene>
    <name evidence="2" type="ORF">CR513_06225</name>
</gene>
<keyword evidence="3" id="KW-1185">Reference proteome</keyword>
<proteinExistence type="predicted"/>
<dbReference type="InterPro" id="IPR005162">
    <property type="entry name" value="Retrotrans_gag_dom"/>
</dbReference>
<dbReference type="Proteomes" id="UP000257109">
    <property type="component" value="Unassembled WGS sequence"/>
</dbReference>
<comment type="caution">
    <text evidence="2">The sequence shown here is derived from an EMBL/GenBank/DDBJ whole genome shotgun (WGS) entry which is preliminary data.</text>
</comment>
<evidence type="ECO:0000313" key="3">
    <source>
        <dbReference type="Proteomes" id="UP000257109"/>
    </source>
</evidence>
<dbReference type="PANTHER" id="PTHR33223:SF3">
    <property type="match status" value="1"/>
</dbReference>
<dbReference type="AlphaFoldDB" id="A0A371I316"/>
<dbReference type="EMBL" id="QJKJ01001058">
    <property type="protein sequence ID" value="RDY09409.1"/>
    <property type="molecule type" value="Genomic_DNA"/>
</dbReference>
<feature type="domain" description="Retrotransposon gag" evidence="1">
    <location>
        <begin position="5"/>
        <end position="63"/>
    </location>
</feature>
<accession>A0A371I316</accession>
<feature type="non-terminal residue" evidence="2">
    <location>
        <position position="1"/>
    </location>
</feature>
<dbReference type="Pfam" id="PF03732">
    <property type="entry name" value="Retrotrans_gag"/>
    <property type="match status" value="1"/>
</dbReference>
<name>A0A371I316_MUCPR</name>
<evidence type="ECO:0000313" key="2">
    <source>
        <dbReference type="EMBL" id="RDY09409.1"/>
    </source>
</evidence>
<sequence>MGSHKENFCPASKIASIRKKICSIRQYSGETLYEYYERFNKLCATCHHHQISEELLIQYFYEGWMLMDKRMINANATNGEALMDKTSIVARNLISNMPARVCAIYASTEHPTGKCLTLEETEPNSVEIATMMGGQEYRQPHDQYSN</sequence>